<evidence type="ECO:0000313" key="2">
    <source>
        <dbReference type="Proteomes" id="UP000245383"/>
    </source>
</evidence>
<protein>
    <recommendedName>
        <fullName evidence="3">Reverse transcriptase domain-containing protein</fullName>
    </recommendedName>
</protein>
<evidence type="ECO:0008006" key="3">
    <source>
        <dbReference type="Google" id="ProtNLM"/>
    </source>
</evidence>
<keyword evidence="2" id="KW-1185">Reference proteome</keyword>
<dbReference type="EMBL" id="MBFR01000704">
    <property type="protein sequence ID" value="PVU86240.1"/>
    <property type="molecule type" value="Genomic_DNA"/>
</dbReference>
<reference evidence="1 2" key="1">
    <citation type="journal article" date="2018" name="MBio">
        <title>Comparative Genomics Reveals the Core Gene Toolbox for the Fungus-Insect Symbiosis.</title>
        <authorList>
            <person name="Wang Y."/>
            <person name="Stata M."/>
            <person name="Wang W."/>
            <person name="Stajich J.E."/>
            <person name="White M.M."/>
            <person name="Moncalvo J.M."/>
        </authorList>
    </citation>
    <scope>NUCLEOTIDE SEQUENCE [LARGE SCALE GENOMIC DNA]</scope>
    <source>
        <strain evidence="1 2">SWE-8-4</strain>
    </source>
</reference>
<name>A0A2T9Y1P4_9FUNG</name>
<dbReference type="OrthoDB" id="5534248at2759"/>
<dbReference type="STRING" id="133385.A0A2T9Y1P4"/>
<evidence type="ECO:0000313" key="1">
    <source>
        <dbReference type="EMBL" id="PVU86240.1"/>
    </source>
</evidence>
<accession>A0A2T9Y1P4</accession>
<dbReference type="Proteomes" id="UP000245383">
    <property type="component" value="Unassembled WGS sequence"/>
</dbReference>
<dbReference type="AlphaFoldDB" id="A0A2T9Y1P4"/>
<proteinExistence type="predicted"/>
<sequence>MDTNSLVNSIIKKSNCILNYMNINKPVVNGKTPKLPKKLLKAINARQFAFKKMLFETDLVLRYKQLLKFKELKFNALKLLKSHLKKGSTATKAVINKNLEFIDKKKESLVVWTNNFSRLAQTISIGNKNFELFPLNKINVFGECNITPRWNNITTALKTTPDNKATRMSSITNLFDIYINDIFNWMAGVSAPGMKYKIPGLLFADDAVILAESADELQNYPVS</sequence>
<gene>
    <name evidence="1" type="ORF">BB561_006777</name>
</gene>
<organism evidence="1 2">
    <name type="scientific">Smittium simulii</name>
    <dbReference type="NCBI Taxonomy" id="133385"/>
    <lineage>
        <taxon>Eukaryota</taxon>
        <taxon>Fungi</taxon>
        <taxon>Fungi incertae sedis</taxon>
        <taxon>Zoopagomycota</taxon>
        <taxon>Kickxellomycotina</taxon>
        <taxon>Harpellomycetes</taxon>
        <taxon>Harpellales</taxon>
        <taxon>Legeriomycetaceae</taxon>
        <taxon>Smittium</taxon>
    </lineage>
</organism>
<comment type="caution">
    <text evidence="1">The sequence shown here is derived from an EMBL/GenBank/DDBJ whole genome shotgun (WGS) entry which is preliminary data.</text>
</comment>